<feature type="non-terminal residue" evidence="1">
    <location>
        <position position="1"/>
    </location>
</feature>
<dbReference type="InterPro" id="IPR027463">
    <property type="entry name" value="AcrB_DN_DC_subdom"/>
</dbReference>
<dbReference type="GO" id="GO:0005886">
    <property type="term" value="C:plasma membrane"/>
    <property type="evidence" value="ECO:0007669"/>
    <property type="project" value="TreeGrafter"/>
</dbReference>
<dbReference type="GO" id="GO:0042910">
    <property type="term" value="F:xenobiotic transmembrane transporter activity"/>
    <property type="evidence" value="ECO:0007669"/>
    <property type="project" value="TreeGrafter"/>
</dbReference>
<dbReference type="PANTHER" id="PTHR32063">
    <property type="match status" value="1"/>
</dbReference>
<dbReference type="SUPFAM" id="SSF82693">
    <property type="entry name" value="Multidrug efflux transporter AcrB pore domain, PN1, PN2, PC1 and PC2 subdomains"/>
    <property type="match status" value="1"/>
</dbReference>
<name>X1D5F3_9ZZZZ</name>
<dbReference type="SUPFAM" id="SSF82714">
    <property type="entry name" value="Multidrug efflux transporter AcrB TolC docking domain, DN and DC subdomains"/>
    <property type="match status" value="1"/>
</dbReference>
<proteinExistence type="predicted"/>
<dbReference type="Gene3D" id="3.30.2090.10">
    <property type="entry name" value="Multidrug efflux transporter AcrB TolC docking domain, DN and DC subdomains"/>
    <property type="match status" value="1"/>
</dbReference>
<sequence>LILGAAVAHTFLGKEFVPPLDEGAIMASTVMLPETSLKESVKMGTKIEKIFMSFPEVISVSRTTGTAEASEHVHPVNHSHYNIELLPREKRKRDYDEITEAMRKELDKIPGVAYIFEQPIANKLAEMLTGTEGQLSVKLFGQDLDILNEKIEEVRNVMAEVEGVADLQVEQTTGIPQLIIKLNREKLARYGISVSNVAEIIEIALNGIEATDVYEPDRITSVLIRLPEKYRNDEEAIKNLLVDAPNGERIPLSQLADISKSEGPQTIFRENLMRRKIILCNVVKRDIGSFVK</sequence>
<feature type="non-terminal residue" evidence="1">
    <location>
        <position position="292"/>
    </location>
</feature>
<dbReference type="AlphaFoldDB" id="X1D5F3"/>
<reference evidence="1" key="1">
    <citation type="journal article" date="2014" name="Front. Microbiol.">
        <title>High frequency of phylogenetically diverse reductive dehalogenase-homologous genes in deep subseafloor sedimentary metagenomes.</title>
        <authorList>
            <person name="Kawai M."/>
            <person name="Futagami T."/>
            <person name="Toyoda A."/>
            <person name="Takaki Y."/>
            <person name="Nishi S."/>
            <person name="Hori S."/>
            <person name="Arai W."/>
            <person name="Tsubouchi T."/>
            <person name="Morono Y."/>
            <person name="Uchiyama I."/>
            <person name="Ito T."/>
            <person name="Fujiyama A."/>
            <person name="Inagaki F."/>
            <person name="Takami H."/>
        </authorList>
    </citation>
    <scope>NUCLEOTIDE SEQUENCE</scope>
    <source>
        <strain evidence="1">Expedition CK06-06</strain>
    </source>
</reference>
<organism evidence="1">
    <name type="scientific">marine sediment metagenome</name>
    <dbReference type="NCBI Taxonomy" id="412755"/>
    <lineage>
        <taxon>unclassified sequences</taxon>
        <taxon>metagenomes</taxon>
        <taxon>ecological metagenomes</taxon>
    </lineage>
</organism>
<evidence type="ECO:0008006" key="2">
    <source>
        <dbReference type="Google" id="ProtNLM"/>
    </source>
</evidence>
<dbReference type="EMBL" id="BART01020389">
    <property type="protein sequence ID" value="GAH03485.1"/>
    <property type="molecule type" value="Genomic_DNA"/>
</dbReference>
<comment type="caution">
    <text evidence="1">The sequence shown here is derived from an EMBL/GenBank/DDBJ whole genome shotgun (WGS) entry which is preliminary data.</text>
</comment>
<dbReference type="Gene3D" id="1.20.1640.10">
    <property type="entry name" value="Multidrug efflux transporter AcrB transmembrane domain"/>
    <property type="match status" value="1"/>
</dbReference>
<gene>
    <name evidence="1" type="ORF">S01H4_37899</name>
</gene>
<dbReference type="InterPro" id="IPR001036">
    <property type="entry name" value="Acrflvin-R"/>
</dbReference>
<protein>
    <recommendedName>
        <fullName evidence="2">CusA/CzcA family heavy metal efflux RND transporter</fullName>
    </recommendedName>
</protein>
<dbReference type="Pfam" id="PF00873">
    <property type="entry name" value="ACR_tran"/>
    <property type="match status" value="1"/>
</dbReference>
<dbReference type="Gene3D" id="3.30.70.1440">
    <property type="entry name" value="Multidrug efflux transporter AcrB pore domain"/>
    <property type="match status" value="1"/>
</dbReference>
<dbReference type="Gene3D" id="3.30.70.1430">
    <property type="entry name" value="Multidrug efflux transporter AcrB pore domain"/>
    <property type="match status" value="1"/>
</dbReference>
<dbReference type="PANTHER" id="PTHR32063:SF4">
    <property type="entry name" value="SLR6043 PROTEIN"/>
    <property type="match status" value="1"/>
</dbReference>
<evidence type="ECO:0000313" key="1">
    <source>
        <dbReference type="EMBL" id="GAH03485.1"/>
    </source>
</evidence>
<accession>X1D5F3</accession>